<dbReference type="GO" id="GO:0007165">
    <property type="term" value="P:signal transduction"/>
    <property type="evidence" value="ECO:0007669"/>
    <property type="project" value="UniProtKB-KW"/>
</dbReference>
<dbReference type="RefSeq" id="WP_270025523.1">
    <property type="nucleotide sequence ID" value="NZ_JAPDDP010000019.1"/>
</dbReference>
<dbReference type="InterPro" id="IPR003660">
    <property type="entry name" value="HAMP_dom"/>
</dbReference>
<dbReference type="PRINTS" id="PR00260">
    <property type="entry name" value="CHEMTRNSDUCR"/>
</dbReference>
<dbReference type="Proteomes" id="UP001147653">
    <property type="component" value="Unassembled WGS sequence"/>
</dbReference>
<dbReference type="Pfam" id="PF00672">
    <property type="entry name" value="HAMP"/>
    <property type="match status" value="1"/>
</dbReference>
<feature type="domain" description="HAMP" evidence="9">
    <location>
        <begin position="242"/>
        <end position="295"/>
    </location>
</feature>
<evidence type="ECO:0000256" key="5">
    <source>
        <dbReference type="PROSITE-ProRule" id="PRU00284"/>
    </source>
</evidence>
<dbReference type="GO" id="GO:0006935">
    <property type="term" value="P:chemotaxis"/>
    <property type="evidence" value="ECO:0007669"/>
    <property type="project" value="InterPro"/>
</dbReference>
<dbReference type="EMBL" id="JAPDDP010000019">
    <property type="protein sequence ID" value="MDA0181213.1"/>
    <property type="molecule type" value="Genomic_DNA"/>
</dbReference>
<dbReference type="InterPro" id="IPR004089">
    <property type="entry name" value="MCPsignal_dom"/>
</dbReference>
<dbReference type="Gene3D" id="6.10.340.10">
    <property type="match status" value="1"/>
</dbReference>
<keyword evidence="2 7" id="KW-1133">Transmembrane helix</keyword>
<feature type="compositionally biased region" description="Low complexity" evidence="6">
    <location>
        <begin position="368"/>
        <end position="385"/>
    </location>
</feature>
<feature type="transmembrane region" description="Helical" evidence="7">
    <location>
        <begin position="201"/>
        <end position="224"/>
    </location>
</feature>
<reference evidence="10" key="1">
    <citation type="submission" date="2022-10" db="EMBL/GenBank/DDBJ databases">
        <title>The WGS of Solirubrobacter phytolaccae KCTC 29190.</title>
        <authorList>
            <person name="Jiang Z."/>
        </authorList>
    </citation>
    <scope>NUCLEOTIDE SEQUENCE</scope>
    <source>
        <strain evidence="10">KCTC 29190</strain>
    </source>
</reference>
<evidence type="ECO:0000259" key="9">
    <source>
        <dbReference type="PROSITE" id="PS50885"/>
    </source>
</evidence>
<accession>A0A9X3N7K1</accession>
<dbReference type="SMART" id="SM00283">
    <property type="entry name" value="MA"/>
    <property type="match status" value="1"/>
</dbReference>
<protein>
    <submittedName>
        <fullName evidence="10">Methyl-accepting chemotaxis protein</fullName>
    </submittedName>
</protein>
<dbReference type="AlphaFoldDB" id="A0A9X3N7K1"/>
<name>A0A9X3N7K1_9ACTN</name>
<organism evidence="10 11">
    <name type="scientific">Solirubrobacter phytolaccae</name>
    <dbReference type="NCBI Taxonomy" id="1404360"/>
    <lineage>
        <taxon>Bacteria</taxon>
        <taxon>Bacillati</taxon>
        <taxon>Actinomycetota</taxon>
        <taxon>Thermoleophilia</taxon>
        <taxon>Solirubrobacterales</taxon>
        <taxon>Solirubrobacteraceae</taxon>
        <taxon>Solirubrobacter</taxon>
    </lineage>
</organism>
<dbReference type="CDD" id="cd06225">
    <property type="entry name" value="HAMP"/>
    <property type="match status" value="1"/>
</dbReference>
<dbReference type="GO" id="GO:0004888">
    <property type="term" value="F:transmembrane signaling receptor activity"/>
    <property type="evidence" value="ECO:0007669"/>
    <property type="project" value="InterPro"/>
</dbReference>
<keyword evidence="3 5" id="KW-0807">Transducer</keyword>
<dbReference type="Pfam" id="PF00015">
    <property type="entry name" value="MCPsignal"/>
    <property type="match status" value="1"/>
</dbReference>
<feature type="domain" description="Methyl-accepting transducer" evidence="8">
    <location>
        <begin position="328"/>
        <end position="585"/>
    </location>
</feature>
<dbReference type="SMART" id="SM00304">
    <property type="entry name" value="HAMP"/>
    <property type="match status" value="2"/>
</dbReference>
<keyword evidence="11" id="KW-1185">Reference proteome</keyword>
<dbReference type="PANTHER" id="PTHR32089:SF112">
    <property type="entry name" value="LYSOZYME-LIKE PROTEIN-RELATED"/>
    <property type="match status" value="1"/>
</dbReference>
<dbReference type="InterPro" id="IPR004090">
    <property type="entry name" value="Chemotax_Me-accpt_rcpt"/>
</dbReference>
<dbReference type="GO" id="GO:0016020">
    <property type="term" value="C:membrane"/>
    <property type="evidence" value="ECO:0007669"/>
    <property type="project" value="InterPro"/>
</dbReference>
<evidence type="ECO:0000313" key="10">
    <source>
        <dbReference type="EMBL" id="MDA0181213.1"/>
    </source>
</evidence>
<dbReference type="Gene3D" id="1.10.287.950">
    <property type="entry name" value="Methyl-accepting chemotaxis protein"/>
    <property type="match status" value="1"/>
</dbReference>
<evidence type="ECO:0000256" key="1">
    <source>
        <dbReference type="ARBA" id="ARBA00022692"/>
    </source>
</evidence>
<gene>
    <name evidence="10" type="ORF">OJ997_12975</name>
</gene>
<evidence type="ECO:0000256" key="2">
    <source>
        <dbReference type="ARBA" id="ARBA00022989"/>
    </source>
</evidence>
<evidence type="ECO:0000256" key="4">
    <source>
        <dbReference type="ARBA" id="ARBA00029447"/>
    </source>
</evidence>
<keyword evidence="7" id="KW-0472">Membrane</keyword>
<evidence type="ECO:0000256" key="7">
    <source>
        <dbReference type="SAM" id="Phobius"/>
    </source>
</evidence>
<evidence type="ECO:0000256" key="6">
    <source>
        <dbReference type="SAM" id="MobiDB-lite"/>
    </source>
</evidence>
<evidence type="ECO:0000256" key="3">
    <source>
        <dbReference type="ARBA" id="ARBA00023224"/>
    </source>
</evidence>
<evidence type="ECO:0000313" key="11">
    <source>
        <dbReference type="Proteomes" id="UP001147653"/>
    </source>
</evidence>
<dbReference type="PROSITE" id="PS50111">
    <property type="entry name" value="CHEMOTAXIS_TRANSDUC_2"/>
    <property type="match status" value="1"/>
</dbReference>
<evidence type="ECO:0000259" key="8">
    <source>
        <dbReference type="PROSITE" id="PS50111"/>
    </source>
</evidence>
<comment type="similarity">
    <text evidence="4">Belongs to the methyl-accepting chemotaxis (MCP) protein family.</text>
</comment>
<sequence>MSRLANLPIAARLGAGFGLLALAMLAITLLATQAFGTFKSDTQRLSDRDVRALAVAGELGQNLQGAGRETVEHLYVYDGDLKTQDEIQATFEQMLKKAQDGSTELTKLTQGTAASAQAATIAKSVTAWGELATEAVSRSRQETVDNVEERDGSRNLYVEQISDQTGDLAADVVVLQAAVNKGTDATADAVAARAGSTSRTLLLVALVSLAFAAGIAVLITRSVVGPVKGLMARLRGLEEQDLTSLTDGLEAAAAGDFTHTASLTTEPIDVKSKDEIGQLATTFNAMLAKADRSISAYGAMREELGHLIGEVTRSAESVSAASQEVASSSEEAGRAAGEIAHAVTDVAQGAERQVRMVESTRVAVQEASTAASASAQTASDTARAASEAREVAREGVAAAESATDAIRSVASASASVGTAIEDLSKRSEKIGGIVGTITALAEQTNLLALNAAIEAARAGEQGRGFAVVAEEVRKLAEESQVAAAEISSLIGEMQSQTRQVVGVVADNAARTEDGVQTVEQTREAFLRIDAAVEGVGFQIAEIATAVEQIASDSARAEGDVGEVAAVAEQSSASAEQVSASTQETSASTQEIAASAAHLARTAEELTALVSHFKVGAPA</sequence>
<dbReference type="PANTHER" id="PTHR32089">
    <property type="entry name" value="METHYL-ACCEPTING CHEMOTAXIS PROTEIN MCPB"/>
    <property type="match status" value="1"/>
</dbReference>
<comment type="caution">
    <text evidence="10">The sequence shown here is derived from an EMBL/GenBank/DDBJ whole genome shotgun (WGS) entry which is preliminary data.</text>
</comment>
<feature type="region of interest" description="Disordered" evidence="6">
    <location>
        <begin position="368"/>
        <end position="387"/>
    </location>
</feature>
<dbReference type="PROSITE" id="PS50885">
    <property type="entry name" value="HAMP"/>
    <property type="match status" value="1"/>
</dbReference>
<proteinExistence type="inferred from homology"/>
<keyword evidence="1 7" id="KW-0812">Transmembrane</keyword>
<dbReference type="SUPFAM" id="SSF58104">
    <property type="entry name" value="Methyl-accepting chemotaxis protein (MCP) signaling domain"/>
    <property type="match status" value="1"/>
</dbReference>